<keyword evidence="2" id="KW-0479">Metal-binding</keyword>
<evidence type="ECO:0008006" key="8">
    <source>
        <dbReference type="Google" id="ProtNLM"/>
    </source>
</evidence>
<evidence type="ECO:0000256" key="1">
    <source>
        <dbReference type="ARBA" id="ARBA00022617"/>
    </source>
</evidence>
<keyword evidence="3" id="KW-0560">Oxidoreductase</keyword>
<keyword evidence="4" id="KW-0408">Iron</keyword>
<evidence type="ECO:0000256" key="4">
    <source>
        <dbReference type="ARBA" id="ARBA00023004"/>
    </source>
</evidence>
<name>A0A8X8XPU8_SALSN</name>
<gene>
    <name evidence="6" type="ORF">SASPL_124340</name>
</gene>
<dbReference type="PANTHER" id="PTHR47947">
    <property type="entry name" value="CYTOCHROME P450 82C3-RELATED"/>
    <property type="match status" value="1"/>
</dbReference>
<keyword evidence="5" id="KW-0503">Monooxygenase</keyword>
<protein>
    <recommendedName>
        <fullName evidence="8">Cytochrome P450</fullName>
    </recommendedName>
</protein>
<evidence type="ECO:0000313" key="7">
    <source>
        <dbReference type="Proteomes" id="UP000298416"/>
    </source>
</evidence>
<dbReference type="InterPro" id="IPR001128">
    <property type="entry name" value="Cyt_P450"/>
</dbReference>
<dbReference type="Gene3D" id="1.10.630.10">
    <property type="entry name" value="Cytochrome P450"/>
    <property type="match status" value="1"/>
</dbReference>
<evidence type="ECO:0000256" key="5">
    <source>
        <dbReference type="ARBA" id="ARBA00023033"/>
    </source>
</evidence>
<dbReference type="GO" id="GO:0016705">
    <property type="term" value="F:oxidoreductase activity, acting on paired donors, with incorporation or reduction of molecular oxygen"/>
    <property type="evidence" value="ECO:0007669"/>
    <property type="project" value="InterPro"/>
</dbReference>
<dbReference type="Pfam" id="PF00067">
    <property type="entry name" value="p450"/>
    <property type="match status" value="1"/>
</dbReference>
<dbReference type="GO" id="GO:0005506">
    <property type="term" value="F:iron ion binding"/>
    <property type="evidence" value="ECO:0007669"/>
    <property type="project" value="InterPro"/>
</dbReference>
<accession>A0A8X8XPU8</accession>
<sequence>MSGGKLPHIALGAMADKHGPIFEIRLGVRQALVVSDAKLAKELFTKCDLAVSSRPETASSRNLGYEMAMFGFAPYGQYWREVRKVVSTELLSARRLELQKHVLVSETDLSINELFGVWSQKANVAGRVSVEMKQWFGDLNLNTVLRMVVGKRCFGSGGGDIDEARRCQRVMRDFFHLAGVFVVGDIMPYLRWLDVGGYEKKMKETSKELDLLVGQWLEEHREREILDKGKDFMDVMLCVVRASLLQAFDISTPNGEEVDMSESGGLTNGKATPLDVLVSPRLCPSLY</sequence>
<dbReference type="InterPro" id="IPR050651">
    <property type="entry name" value="Plant_Cytochrome_P450_Monoox"/>
</dbReference>
<keyword evidence="1" id="KW-0349">Heme</keyword>
<dbReference type="EMBL" id="PNBA02000008">
    <property type="protein sequence ID" value="KAG6416899.1"/>
    <property type="molecule type" value="Genomic_DNA"/>
</dbReference>
<evidence type="ECO:0000256" key="3">
    <source>
        <dbReference type="ARBA" id="ARBA00023002"/>
    </source>
</evidence>
<dbReference type="AlphaFoldDB" id="A0A8X8XPU8"/>
<dbReference type="Proteomes" id="UP000298416">
    <property type="component" value="Unassembled WGS sequence"/>
</dbReference>
<evidence type="ECO:0000256" key="2">
    <source>
        <dbReference type="ARBA" id="ARBA00022723"/>
    </source>
</evidence>
<dbReference type="GO" id="GO:0004497">
    <property type="term" value="F:monooxygenase activity"/>
    <property type="evidence" value="ECO:0007669"/>
    <property type="project" value="UniProtKB-KW"/>
</dbReference>
<organism evidence="6">
    <name type="scientific">Salvia splendens</name>
    <name type="common">Scarlet sage</name>
    <dbReference type="NCBI Taxonomy" id="180675"/>
    <lineage>
        <taxon>Eukaryota</taxon>
        <taxon>Viridiplantae</taxon>
        <taxon>Streptophyta</taxon>
        <taxon>Embryophyta</taxon>
        <taxon>Tracheophyta</taxon>
        <taxon>Spermatophyta</taxon>
        <taxon>Magnoliopsida</taxon>
        <taxon>eudicotyledons</taxon>
        <taxon>Gunneridae</taxon>
        <taxon>Pentapetalae</taxon>
        <taxon>asterids</taxon>
        <taxon>lamiids</taxon>
        <taxon>Lamiales</taxon>
        <taxon>Lamiaceae</taxon>
        <taxon>Nepetoideae</taxon>
        <taxon>Mentheae</taxon>
        <taxon>Salviinae</taxon>
        <taxon>Salvia</taxon>
        <taxon>Salvia subgen. Calosphace</taxon>
        <taxon>core Calosphace</taxon>
    </lineage>
</organism>
<evidence type="ECO:0000313" key="6">
    <source>
        <dbReference type="EMBL" id="KAG6416899.1"/>
    </source>
</evidence>
<reference evidence="6" key="2">
    <citation type="submission" date="2020-08" db="EMBL/GenBank/DDBJ databases">
        <title>Plant Genome Project.</title>
        <authorList>
            <person name="Zhang R.-G."/>
        </authorList>
    </citation>
    <scope>NUCLEOTIDE SEQUENCE</scope>
    <source>
        <strain evidence="6">Huo1</strain>
        <tissue evidence="6">Leaf</tissue>
    </source>
</reference>
<proteinExistence type="predicted"/>
<keyword evidence="7" id="KW-1185">Reference proteome</keyword>
<comment type="caution">
    <text evidence="6">The sequence shown here is derived from an EMBL/GenBank/DDBJ whole genome shotgun (WGS) entry which is preliminary data.</text>
</comment>
<reference evidence="6" key="1">
    <citation type="submission" date="2018-01" db="EMBL/GenBank/DDBJ databases">
        <authorList>
            <person name="Mao J.F."/>
        </authorList>
    </citation>
    <scope>NUCLEOTIDE SEQUENCE</scope>
    <source>
        <strain evidence="6">Huo1</strain>
        <tissue evidence="6">Leaf</tissue>
    </source>
</reference>
<dbReference type="PANTHER" id="PTHR47947:SF39">
    <property type="entry name" value="CYTOCHROME P450"/>
    <property type="match status" value="1"/>
</dbReference>
<dbReference type="GO" id="GO:0020037">
    <property type="term" value="F:heme binding"/>
    <property type="evidence" value="ECO:0007669"/>
    <property type="project" value="InterPro"/>
</dbReference>
<dbReference type="SUPFAM" id="SSF48264">
    <property type="entry name" value="Cytochrome P450"/>
    <property type="match status" value="1"/>
</dbReference>
<dbReference type="InterPro" id="IPR036396">
    <property type="entry name" value="Cyt_P450_sf"/>
</dbReference>